<evidence type="ECO:0000256" key="8">
    <source>
        <dbReference type="ARBA" id="ARBA00023239"/>
    </source>
</evidence>
<dbReference type="GO" id="GO:0009570">
    <property type="term" value="C:chloroplast stroma"/>
    <property type="evidence" value="ECO:0007669"/>
    <property type="project" value="UniProtKB-SubCell"/>
</dbReference>
<evidence type="ECO:0000256" key="7">
    <source>
        <dbReference type="ARBA" id="ARBA00022833"/>
    </source>
</evidence>
<dbReference type="InterPro" id="IPR018338">
    <property type="entry name" value="Carbonic_anhydrase_a-class_CS"/>
</dbReference>
<dbReference type="GO" id="GO:0004089">
    <property type="term" value="F:carbonate dehydratase activity"/>
    <property type="evidence" value="ECO:0007669"/>
    <property type="project" value="UniProtKB-UniRule"/>
</dbReference>
<keyword evidence="6 10" id="KW-0479">Metal-binding</keyword>
<dbReference type="GO" id="GO:0008270">
    <property type="term" value="F:zinc ion binding"/>
    <property type="evidence" value="ECO:0007669"/>
    <property type="project" value="UniProtKB-UniRule"/>
</dbReference>
<evidence type="ECO:0000256" key="9">
    <source>
        <dbReference type="ARBA" id="ARBA00048348"/>
    </source>
</evidence>
<reference evidence="12 13" key="1">
    <citation type="journal article" date="2022" name="Nat. Genet.">
        <title>Improved pea reference genome and pan-genome highlight genomic features and evolutionary characteristics.</title>
        <authorList>
            <person name="Yang T."/>
            <person name="Liu R."/>
            <person name="Luo Y."/>
            <person name="Hu S."/>
            <person name="Wang D."/>
            <person name="Wang C."/>
            <person name="Pandey M.K."/>
            <person name="Ge S."/>
            <person name="Xu Q."/>
            <person name="Li N."/>
            <person name="Li G."/>
            <person name="Huang Y."/>
            <person name="Saxena R.K."/>
            <person name="Ji Y."/>
            <person name="Li M."/>
            <person name="Yan X."/>
            <person name="He Y."/>
            <person name="Liu Y."/>
            <person name="Wang X."/>
            <person name="Xiang C."/>
            <person name="Varshney R.K."/>
            <person name="Ding H."/>
            <person name="Gao S."/>
            <person name="Zong X."/>
        </authorList>
    </citation>
    <scope>NUCLEOTIDE SEQUENCE [LARGE SCALE GENOMIC DNA]</scope>
    <source>
        <strain evidence="12 13">cv. Zhongwan 6</strain>
    </source>
</reference>
<evidence type="ECO:0000313" key="12">
    <source>
        <dbReference type="EMBL" id="KAI5395713.1"/>
    </source>
</evidence>
<dbReference type="GO" id="GO:0006730">
    <property type="term" value="P:one-carbon metabolic process"/>
    <property type="evidence" value="ECO:0007669"/>
    <property type="project" value="TreeGrafter"/>
</dbReference>
<comment type="catalytic activity">
    <reaction evidence="9 10">
        <text>hydrogencarbonate + H(+) = CO2 + H2O</text>
        <dbReference type="Rhea" id="RHEA:10748"/>
        <dbReference type="ChEBI" id="CHEBI:15377"/>
        <dbReference type="ChEBI" id="CHEBI:15378"/>
        <dbReference type="ChEBI" id="CHEBI:16526"/>
        <dbReference type="ChEBI" id="CHEBI:17544"/>
        <dbReference type="EC" id="4.2.1.1"/>
    </reaction>
</comment>
<dbReference type="PANTHER" id="PTHR18952">
    <property type="entry name" value="CARBONIC ANHYDRASE"/>
    <property type="match status" value="1"/>
</dbReference>
<evidence type="ECO:0000256" key="3">
    <source>
        <dbReference type="ARBA" id="ARBA00004470"/>
    </source>
</evidence>
<organism evidence="12 13">
    <name type="scientific">Pisum sativum</name>
    <name type="common">Garden pea</name>
    <name type="synonym">Lathyrus oleraceus</name>
    <dbReference type="NCBI Taxonomy" id="3888"/>
    <lineage>
        <taxon>Eukaryota</taxon>
        <taxon>Viridiplantae</taxon>
        <taxon>Streptophyta</taxon>
        <taxon>Embryophyta</taxon>
        <taxon>Tracheophyta</taxon>
        <taxon>Spermatophyta</taxon>
        <taxon>Magnoliopsida</taxon>
        <taxon>eudicotyledons</taxon>
        <taxon>Gunneridae</taxon>
        <taxon>Pentapetalae</taxon>
        <taxon>rosids</taxon>
        <taxon>fabids</taxon>
        <taxon>Fabales</taxon>
        <taxon>Fabaceae</taxon>
        <taxon>Papilionoideae</taxon>
        <taxon>50 kb inversion clade</taxon>
        <taxon>NPAAA clade</taxon>
        <taxon>Hologalegina</taxon>
        <taxon>IRL clade</taxon>
        <taxon>Fabeae</taxon>
        <taxon>Lathyrus</taxon>
    </lineage>
</organism>
<dbReference type="InterPro" id="IPR036398">
    <property type="entry name" value="CA_dom_sf"/>
</dbReference>
<dbReference type="Pfam" id="PF00194">
    <property type="entry name" value="Carb_anhydrase"/>
    <property type="match status" value="1"/>
</dbReference>
<evidence type="ECO:0000256" key="10">
    <source>
        <dbReference type="RuleBase" id="RU367011"/>
    </source>
</evidence>
<gene>
    <name evidence="12" type="ORF">KIW84_062045</name>
</gene>
<comment type="subcellular location">
    <subcellularLocation>
        <location evidence="3">Plastid</location>
        <location evidence="3">Chloroplast stroma</location>
    </subcellularLocation>
</comment>
<comment type="caution">
    <text evidence="12">The sequence shown here is derived from an EMBL/GenBank/DDBJ whole genome shotgun (WGS) entry which is preliminary data.</text>
</comment>
<dbReference type="InterPro" id="IPR041891">
    <property type="entry name" value="Alpha_CA_prokaryot-like"/>
</dbReference>
<dbReference type="PROSITE" id="PS51144">
    <property type="entry name" value="ALPHA_CA_2"/>
    <property type="match status" value="1"/>
</dbReference>
<dbReference type="OrthoDB" id="429145at2759"/>
<keyword evidence="7 10" id="KW-0862">Zinc</keyword>
<comment type="similarity">
    <text evidence="4">Belongs to the alpha-class carbonic anhydrase family.</text>
</comment>
<feature type="domain" description="Alpha-carbonic anhydrase" evidence="11">
    <location>
        <begin position="37"/>
        <end position="274"/>
    </location>
</feature>
<dbReference type="SUPFAM" id="SSF51069">
    <property type="entry name" value="Carbonic anhydrase"/>
    <property type="match status" value="1"/>
</dbReference>
<evidence type="ECO:0000259" key="11">
    <source>
        <dbReference type="PROSITE" id="PS51144"/>
    </source>
</evidence>
<comment type="similarity">
    <text evidence="10">Belongs to the alpha-carbonic anhydrase family.</text>
</comment>
<dbReference type="EMBL" id="JAMSHJ010000006">
    <property type="protein sequence ID" value="KAI5395713.1"/>
    <property type="molecule type" value="Genomic_DNA"/>
</dbReference>
<dbReference type="Proteomes" id="UP001058974">
    <property type="component" value="Chromosome 6"/>
</dbReference>
<feature type="chain" id="PRO_5039748349" description="Carbonic anhydrase" evidence="10">
    <location>
        <begin position="31"/>
        <end position="279"/>
    </location>
</feature>
<protein>
    <recommendedName>
        <fullName evidence="5 10">Carbonic anhydrase</fullName>
        <ecNumber evidence="5 10">4.2.1.1</ecNumber>
    </recommendedName>
</protein>
<dbReference type="Gramene" id="Psat6g075480.1">
    <property type="protein sequence ID" value="Psat6g075480.1.cds"/>
    <property type="gene ID" value="Psat6g075480"/>
</dbReference>
<evidence type="ECO:0000256" key="2">
    <source>
        <dbReference type="ARBA" id="ARBA00002904"/>
    </source>
</evidence>
<feature type="signal peptide" evidence="10">
    <location>
        <begin position="1"/>
        <end position="30"/>
    </location>
</feature>
<dbReference type="CDD" id="cd03124">
    <property type="entry name" value="alpha_CA_prokaryotic_like"/>
    <property type="match status" value="1"/>
</dbReference>
<comment type="cofactor">
    <cofactor evidence="1 10">
        <name>Zn(2+)</name>
        <dbReference type="ChEBI" id="CHEBI:29105"/>
    </cofactor>
</comment>
<dbReference type="PANTHER" id="PTHR18952:SF201">
    <property type="entry name" value="CARBONIC ANHYDRASE"/>
    <property type="match status" value="1"/>
</dbReference>
<dbReference type="AlphaFoldDB" id="A0A9D4W445"/>
<evidence type="ECO:0000256" key="5">
    <source>
        <dbReference type="ARBA" id="ARBA00012925"/>
    </source>
</evidence>
<evidence type="ECO:0000256" key="4">
    <source>
        <dbReference type="ARBA" id="ARBA00006365"/>
    </source>
</evidence>
<dbReference type="EC" id="4.2.1.1" evidence="5 10"/>
<keyword evidence="13" id="KW-1185">Reference proteome</keyword>
<keyword evidence="8 10" id="KW-0456">Lyase</keyword>
<keyword evidence="10" id="KW-0732">Signal</keyword>
<evidence type="ECO:0000256" key="6">
    <source>
        <dbReference type="ARBA" id="ARBA00022723"/>
    </source>
</evidence>
<evidence type="ECO:0000256" key="1">
    <source>
        <dbReference type="ARBA" id="ARBA00001947"/>
    </source>
</evidence>
<dbReference type="SMART" id="SM01057">
    <property type="entry name" value="Carb_anhydrase"/>
    <property type="match status" value="1"/>
</dbReference>
<accession>A0A9D4W445</accession>
<dbReference type="Gene3D" id="3.10.200.10">
    <property type="entry name" value="Alpha carbonic anhydrase"/>
    <property type="match status" value="1"/>
</dbReference>
<dbReference type="InterPro" id="IPR023561">
    <property type="entry name" value="Carbonic_anhydrase_a-class"/>
</dbReference>
<comment type="function">
    <text evidence="2 10">Reversible hydration of carbon dioxide.</text>
</comment>
<name>A0A9D4W445_PEA</name>
<proteinExistence type="inferred from homology"/>
<dbReference type="Gramene" id="Psat06G0204500-T1">
    <property type="protein sequence ID" value="KAI5395713.1"/>
    <property type="gene ID" value="KIW84_062045"/>
</dbReference>
<dbReference type="InterPro" id="IPR001148">
    <property type="entry name" value="CA_dom"/>
</dbReference>
<evidence type="ECO:0000313" key="13">
    <source>
        <dbReference type="Proteomes" id="UP001058974"/>
    </source>
</evidence>
<dbReference type="PROSITE" id="PS00162">
    <property type="entry name" value="ALPHA_CA_1"/>
    <property type="match status" value="1"/>
</dbReference>
<sequence length="279" mass="32195">MKHQKLHTKSLSNLLILVTIFLLSTKWTIAQEVEDEHEFDYIKGSEKGPSHWGELKKEWKACKNGRMQSPIDMSSHRVRIVPKLGKLKKNYKPHNATIKNRGHDIQVKWEGDAGSININGTKFFLHQAHWHSPSEHTINGRRYDVELHLVHESPKINGKSKIAVIGILYKFGRPDPFLTKLSKYIKVLVNTEAEMSIGVVNPSKIKFGGKKYYRYIGSLTVPPCTEGVIWTMNKKIRGVSRAQVKLLREAVHDHAEKNARPLQLLNRREIQLYDRKKKE</sequence>